<dbReference type="AlphaFoldDB" id="A0A0H3HFC3"/>
<evidence type="ECO:0000256" key="11">
    <source>
        <dbReference type="SAM" id="Phobius"/>
    </source>
</evidence>
<dbReference type="InterPro" id="IPR037224">
    <property type="entry name" value="PapC_N_sf"/>
</dbReference>
<evidence type="ECO:0000256" key="2">
    <source>
        <dbReference type="ARBA" id="ARBA00008064"/>
    </source>
</evidence>
<evidence type="ECO:0000259" key="13">
    <source>
        <dbReference type="Pfam" id="PF13954"/>
    </source>
</evidence>
<accession>A0A0H3HFC3</accession>
<feature type="transmembrane region" description="Helical" evidence="11">
    <location>
        <begin position="12"/>
        <end position="32"/>
    </location>
</feature>
<dbReference type="GO" id="GO:0009297">
    <property type="term" value="P:pilus assembly"/>
    <property type="evidence" value="ECO:0007669"/>
    <property type="project" value="InterPro"/>
</dbReference>
<keyword evidence="9" id="KW-1015">Disulfide bond</keyword>
<feature type="domain" description="PapC-like C-terminal" evidence="12">
    <location>
        <begin position="776"/>
        <end position="842"/>
    </location>
</feature>
<dbReference type="FunFam" id="2.60.40.3110:FF:000001">
    <property type="entry name" value="Putative fimbrial outer membrane usher"/>
    <property type="match status" value="1"/>
</dbReference>
<dbReference type="PANTHER" id="PTHR30451">
    <property type="entry name" value="OUTER MEMBRANE USHER PROTEIN"/>
    <property type="match status" value="1"/>
</dbReference>
<dbReference type="Pfam" id="PF00577">
    <property type="entry name" value="Usher"/>
    <property type="match status" value="1"/>
</dbReference>
<keyword evidence="7" id="KW-0732">Signal</keyword>
<evidence type="ECO:0000256" key="4">
    <source>
        <dbReference type="ARBA" id="ARBA00022452"/>
    </source>
</evidence>
<evidence type="ECO:0000256" key="5">
    <source>
        <dbReference type="ARBA" id="ARBA00022558"/>
    </source>
</evidence>
<dbReference type="FunFam" id="2.60.40.2610:FF:000001">
    <property type="entry name" value="Outer membrane fimbrial usher protein"/>
    <property type="match status" value="1"/>
</dbReference>
<protein>
    <submittedName>
        <fullName evidence="14">Fimbrial biogenesis outer membrane usher protein</fullName>
    </submittedName>
</protein>
<evidence type="ECO:0000256" key="10">
    <source>
        <dbReference type="ARBA" id="ARBA00023237"/>
    </source>
</evidence>
<dbReference type="HOGENOM" id="CLU_009120_3_1_6"/>
<comment type="subcellular location">
    <subcellularLocation>
        <location evidence="1">Cell outer membrane</location>
        <topology evidence="1">Multi-pass membrane protein</topology>
    </subcellularLocation>
</comment>
<keyword evidence="11" id="KW-1133">Transmembrane helix</keyword>
<dbReference type="InterPro" id="IPR043142">
    <property type="entry name" value="PapC-like_C_sf"/>
</dbReference>
<dbReference type="PATRIC" id="fig|1006551.4.peg.4472"/>
<dbReference type="InterPro" id="IPR042186">
    <property type="entry name" value="FimD_plug_dom"/>
</dbReference>
<keyword evidence="4" id="KW-1134">Transmembrane beta strand</keyword>
<dbReference type="InterPro" id="IPR025949">
    <property type="entry name" value="PapC-like_C"/>
</dbReference>
<keyword evidence="8 11" id="KW-0472">Membrane</keyword>
<dbReference type="Gene3D" id="3.10.20.410">
    <property type="match status" value="1"/>
</dbReference>
<dbReference type="Proteomes" id="UP000007843">
    <property type="component" value="Chromosome"/>
</dbReference>
<dbReference type="InterPro" id="IPR025885">
    <property type="entry name" value="PapC_N"/>
</dbReference>
<dbReference type="Gene3D" id="2.60.40.2610">
    <property type="entry name" value="Outer membrane usher protein FimD, plug domain"/>
    <property type="match status" value="1"/>
</dbReference>
<dbReference type="EMBL" id="CP003218">
    <property type="protein sequence ID" value="AEX06183.1"/>
    <property type="molecule type" value="Genomic_DNA"/>
</dbReference>
<dbReference type="RefSeq" id="WP_014229633.1">
    <property type="nucleotide sequence ID" value="NC_016612.1"/>
</dbReference>
<keyword evidence="10" id="KW-0998">Cell outer membrane</keyword>
<evidence type="ECO:0000313" key="15">
    <source>
        <dbReference type="Proteomes" id="UP000007843"/>
    </source>
</evidence>
<dbReference type="PANTHER" id="PTHR30451:SF21">
    <property type="entry name" value="FIMBRIAL USHER DOMAIN-CONTAINING PROTEIN YDET-RELATED"/>
    <property type="match status" value="1"/>
</dbReference>
<keyword evidence="3" id="KW-0813">Transport</keyword>
<dbReference type="Gene3D" id="2.60.40.3110">
    <property type="match status" value="1"/>
</dbReference>
<comment type="similarity">
    <text evidence="2">Belongs to the fimbrial export usher family.</text>
</comment>
<name>A0A0H3HFC3_KLEM8</name>
<dbReference type="KEGG" id="kox:KOX_22315"/>
<feature type="domain" description="PapC N-terminal" evidence="13">
    <location>
        <begin position="37"/>
        <end position="183"/>
    </location>
</feature>
<dbReference type="GO" id="GO:0009279">
    <property type="term" value="C:cell outer membrane"/>
    <property type="evidence" value="ECO:0007669"/>
    <property type="project" value="UniProtKB-SubCell"/>
</dbReference>
<gene>
    <name evidence="14" type="ordered locus">KOX_22315</name>
</gene>
<evidence type="ECO:0000256" key="9">
    <source>
        <dbReference type="ARBA" id="ARBA00023157"/>
    </source>
</evidence>
<keyword evidence="5" id="KW-1029">Fimbrium biogenesis</keyword>
<sequence>MNKKTLSDSPLNLAYLIATQVALIVVISPYAYARERFNPAHLEAGAGGLATTDLSAFEVRGGQQPGRYRVDIYVNDSKVDTRDVEFRMQQNAQGQSALQPCLSLNDLASWGVMIQRYPTLGQPDASCARLSAIPQASADFRFSHQQLLLSFPQSSLTNAARGWVDPARWDDGIPAALVNYSVSGANNRDKKGDDGDGNAQYINLRPGLNIGPWRLRNYTTWNRSHQGGENGTSTKWDTVYTYAQRDIRTLKSRLTLGDSTTPSDIFDSIPFRGGQLASDDDMLPESLRGYAPVVRGIARTHAQVTIRQNEYIIYQTYVSPGSFEITDMYPTGGSGDLYVTIKESDGSEQFLVVPYASVPVLQREGRLKYAMTAGVYRAYDNGIDKAPLAAGTAIYGLPAGYTVYGGGQFSKRYQALALGIGKNLGPIGALSTDITQAWSQQKNRPREEGQSWRIRYSKNLVQTGTNFTFAGYRYATSGYWDMQDVLNTWRDGRRYVMPERRRNRAELTVSQNLFQIPGNLALSAIVEDYWGTHKRMESYSASYNGSYKGISFGLSYSYNIHSTERYGQRSGRTYDRDGLFALTMSIPLDKLFDGHPTYASYMMNTSKQGNTTNNVSLGGTLLADNNLSWSVMQGYGSQGQGSNSGINADWRASYAETLVGYARDRYSERVNYGLQGGIVAHRNGLTFSQPLGETMALIAAPGAQNVAVLGQIGVKTDRFGYTVVPYLSPYRKNDLTLNTETLADDAELALATQTVIPTRGALVKASYETSLGKRVLMTLRKRNGASVPFGATVIDPASTTPKSFIVGDGGQVYLTGLKDAGQLEVSWSHDPDGRCRVNYSLTQNAGGIINLNAQCL</sequence>
<organism evidence="14 15">
    <name type="scientific">Klebsiella michiganensis (strain ATCC 8724 / DSM 4798 / JCM 20051 / NBRC 3318 / NRRL B-199 / KCTC 1686 / BUCSAV 143 / CCM 1901)</name>
    <dbReference type="NCBI Taxonomy" id="1006551"/>
    <lineage>
        <taxon>Bacteria</taxon>
        <taxon>Pseudomonadati</taxon>
        <taxon>Pseudomonadota</taxon>
        <taxon>Gammaproteobacteria</taxon>
        <taxon>Enterobacterales</taxon>
        <taxon>Enterobacteriaceae</taxon>
        <taxon>Klebsiella/Raoultella group</taxon>
        <taxon>Klebsiella</taxon>
    </lineage>
</organism>
<dbReference type="Gene3D" id="2.60.40.2070">
    <property type="match status" value="1"/>
</dbReference>
<dbReference type="Pfam" id="PF13953">
    <property type="entry name" value="PapC_C"/>
    <property type="match status" value="1"/>
</dbReference>
<dbReference type="SUPFAM" id="SSF141729">
    <property type="entry name" value="FimD N-terminal domain-like"/>
    <property type="match status" value="1"/>
</dbReference>
<evidence type="ECO:0000256" key="3">
    <source>
        <dbReference type="ARBA" id="ARBA00022448"/>
    </source>
</evidence>
<evidence type="ECO:0000256" key="8">
    <source>
        <dbReference type="ARBA" id="ARBA00023136"/>
    </source>
</evidence>
<evidence type="ECO:0000256" key="1">
    <source>
        <dbReference type="ARBA" id="ARBA00004571"/>
    </source>
</evidence>
<dbReference type="FunFam" id="3.10.20.410:FF:000001">
    <property type="entry name" value="Fimbrial outer membrane usher protein"/>
    <property type="match status" value="1"/>
</dbReference>
<dbReference type="GO" id="GO:0015473">
    <property type="term" value="F:fimbrial usher porin activity"/>
    <property type="evidence" value="ECO:0007669"/>
    <property type="project" value="InterPro"/>
</dbReference>
<proteinExistence type="inferred from homology"/>
<dbReference type="Pfam" id="PF13954">
    <property type="entry name" value="PapC_N"/>
    <property type="match status" value="1"/>
</dbReference>
<dbReference type="InterPro" id="IPR000015">
    <property type="entry name" value="Fimb_usher"/>
</dbReference>
<evidence type="ECO:0000259" key="12">
    <source>
        <dbReference type="Pfam" id="PF13953"/>
    </source>
</evidence>
<evidence type="ECO:0000256" key="7">
    <source>
        <dbReference type="ARBA" id="ARBA00022729"/>
    </source>
</evidence>
<keyword evidence="6 11" id="KW-0812">Transmembrane</keyword>
<evidence type="ECO:0000256" key="6">
    <source>
        <dbReference type="ARBA" id="ARBA00022692"/>
    </source>
</evidence>
<evidence type="ECO:0000313" key="14">
    <source>
        <dbReference type="EMBL" id="AEX06183.1"/>
    </source>
</evidence>
<reference evidence="14 15" key="1">
    <citation type="journal article" date="2012" name="J. Bacteriol.">
        <title>Complete genome sequence of Klebsiella oxytoca KCTC 1686, used in production of 2,3-butanediol.</title>
        <authorList>
            <person name="Shin S.H."/>
            <person name="Kim S."/>
            <person name="Kim J.Y."/>
            <person name="Lee S."/>
            <person name="Um Y."/>
            <person name="Oh M.K."/>
            <person name="Kim Y.R."/>
            <person name="Lee J."/>
            <person name="Yang K.S."/>
        </authorList>
    </citation>
    <scope>NUCLEOTIDE SEQUENCE [LARGE SCALE GENOMIC DNA]</scope>
    <source>
        <strain evidence="15">ATCC 8724 / DSM 4798 / JCM 20051 / NBRC 3318 / NRRL B-199 / KCTC 1686</strain>
    </source>
</reference>